<gene>
    <name evidence="3" type="ORF">B0A66_05535</name>
</gene>
<dbReference type="CDD" id="cd00102">
    <property type="entry name" value="IPT"/>
    <property type="match status" value="1"/>
</dbReference>
<feature type="domain" description="IPT/TIG" evidence="2">
    <location>
        <begin position="40"/>
        <end position="98"/>
    </location>
</feature>
<organism evidence="3 4">
    <name type="scientific">Flavobacterium hercynium</name>
    <dbReference type="NCBI Taxonomy" id="387094"/>
    <lineage>
        <taxon>Bacteria</taxon>
        <taxon>Pseudomonadati</taxon>
        <taxon>Bacteroidota</taxon>
        <taxon>Flavobacteriia</taxon>
        <taxon>Flavobacteriales</taxon>
        <taxon>Flavobacteriaceae</taxon>
        <taxon>Flavobacterium</taxon>
    </lineage>
</organism>
<evidence type="ECO:0000313" key="4">
    <source>
        <dbReference type="Proteomes" id="UP000198345"/>
    </source>
</evidence>
<dbReference type="Gene3D" id="2.60.40.10">
    <property type="entry name" value="Immunoglobulins"/>
    <property type="match status" value="1"/>
</dbReference>
<dbReference type="InterPro" id="IPR002909">
    <property type="entry name" value="IPT_dom"/>
</dbReference>
<dbReference type="Pfam" id="PF01833">
    <property type="entry name" value="TIG"/>
    <property type="match status" value="1"/>
</dbReference>
<comment type="caution">
    <text evidence="3">The sequence shown here is derived from an EMBL/GenBank/DDBJ whole genome shotgun (WGS) entry which is preliminary data.</text>
</comment>
<feature type="signal peptide" evidence="1">
    <location>
        <begin position="1"/>
        <end position="21"/>
    </location>
</feature>
<feature type="chain" id="PRO_5012059025" description="IPT/TIG domain-containing protein" evidence="1">
    <location>
        <begin position="22"/>
        <end position="451"/>
    </location>
</feature>
<keyword evidence="1" id="KW-0732">Signal</keyword>
<evidence type="ECO:0000259" key="2">
    <source>
        <dbReference type="Pfam" id="PF01833"/>
    </source>
</evidence>
<dbReference type="PROSITE" id="PS51257">
    <property type="entry name" value="PROKAR_LIPOPROTEIN"/>
    <property type="match status" value="1"/>
</dbReference>
<dbReference type="RefSeq" id="WP_089048861.1">
    <property type="nucleotide sequence ID" value="NZ_FXTV01000023.1"/>
</dbReference>
<evidence type="ECO:0000256" key="1">
    <source>
        <dbReference type="SAM" id="SignalP"/>
    </source>
</evidence>
<evidence type="ECO:0000313" key="3">
    <source>
        <dbReference type="EMBL" id="OXA93964.1"/>
    </source>
</evidence>
<name>A0A226HIN1_9FLAO</name>
<protein>
    <recommendedName>
        <fullName evidence="2">IPT/TIG domain-containing protein</fullName>
    </recommendedName>
</protein>
<dbReference type="SUPFAM" id="SSF110296">
    <property type="entry name" value="Oligoxyloglucan reducing end-specific cellobiohydrolase"/>
    <property type="match status" value="1"/>
</dbReference>
<proteinExistence type="predicted"/>
<dbReference type="AlphaFoldDB" id="A0A226HIN1"/>
<dbReference type="InterPro" id="IPR036278">
    <property type="entry name" value="Sialidase_sf"/>
</dbReference>
<dbReference type="EMBL" id="MUGW01000011">
    <property type="protein sequence ID" value="OXA93964.1"/>
    <property type="molecule type" value="Genomic_DNA"/>
</dbReference>
<keyword evidence="4" id="KW-1185">Reference proteome</keyword>
<reference evidence="3 4" key="1">
    <citation type="submission" date="2016-11" db="EMBL/GenBank/DDBJ databases">
        <title>Whole genomes of Flavobacteriaceae.</title>
        <authorList>
            <person name="Stine C."/>
            <person name="Li C."/>
            <person name="Tadesse D."/>
        </authorList>
    </citation>
    <scope>NUCLEOTIDE SEQUENCE [LARGE SCALE GENOMIC DNA]</scope>
    <source>
        <strain evidence="3 4">DSM 18292</strain>
    </source>
</reference>
<dbReference type="SUPFAM" id="SSF81296">
    <property type="entry name" value="E set domains"/>
    <property type="match status" value="1"/>
</dbReference>
<accession>A0A226HIN1</accession>
<dbReference type="InterPro" id="IPR013783">
    <property type="entry name" value="Ig-like_fold"/>
</dbReference>
<dbReference type="Proteomes" id="UP000198345">
    <property type="component" value="Unassembled WGS sequence"/>
</dbReference>
<dbReference type="InterPro" id="IPR014756">
    <property type="entry name" value="Ig_E-set"/>
</dbReference>
<sequence>MKNKITLLVVLQLFLMLGACSSDSGSDSVPTPEPVVVKTPKITSFSKNSGEIGETITLSGENLSDKISEIKITFDEVNATIISATTKEITFILPNSEKVLPKFALTIADKKVINEVKNDYKGAIGILPKPSTSDWFTMENTSLINDLGIHRIQQLSESKLYYSIDTNTSEGTSIYRTLDGGITWILWAHNTLRGGFYVTANDEGWADRSFAFSKISKEGYLGFDEFAKFEDNQKVSVFKATYVDDEMKNGTCVTYKGKVYTTNDGINFRKAYEVNITESDVFSLSLSTQIDNDHMWVIGSKRMKGRNDNLLDDRPFILFKNNTTDGWKEYPFIDEVNRCLAKEIYFVDKTNGFLLIDKYNDNTKIETKLFKTANGGDSWEQIYNQQFFTKFTFKDANTGWAIAENKIYKTVDGAATWTLDYTHDQPIKAISYKNNVVWAISTDKIIKRYLK</sequence>
<dbReference type="OrthoDB" id="9764804at2"/>
<dbReference type="SUPFAM" id="SSF50939">
    <property type="entry name" value="Sialidases"/>
    <property type="match status" value="1"/>
</dbReference>